<sequence>MAIKNTNKIILFPKLGKYIIIFFSIAFILAGLRGYQLFQYIFKENVKSDLIIIIPENATFRQVVDSLKAKDALINYKAFMWVAKKKDYRESVKPGRFLFQKGMNTNELINILRIGKQEPVRVTFNNVRFKEEFAGVISRYLLADSASILQLFSDSSLIHELGFTKETFKAMFIPNTYEVYWTTSPVNFAKRMKIEYGRFWNNERLKKAGQLGLAPVEVSILASIVQEETIKKAEKPVVAGLYINRLKRGIPLQADPTLKFAIKDFTIKRVLNKHLETDSPYNTYLNTGLPPGPINFPEISSIEAVLNYKKHNYLYMCAKEDFSGYHNFSSTLAEHNRNARRYRNALDSNRVWK</sequence>
<name>A0A3B0TIE1_9ZZZZ</name>
<keyword evidence="6" id="KW-0961">Cell wall biogenesis/degradation</keyword>
<keyword evidence="5" id="KW-0456">Lyase</keyword>
<protein>
    <submittedName>
        <fullName evidence="8">FIG004453: protein YceG like</fullName>
    </submittedName>
</protein>
<evidence type="ECO:0000256" key="7">
    <source>
        <dbReference type="SAM" id="Phobius"/>
    </source>
</evidence>
<accession>A0A3B0TIE1</accession>
<dbReference type="AlphaFoldDB" id="A0A3B0TIE1"/>
<reference evidence="8" key="1">
    <citation type="submission" date="2018-06" db="EMBL/GenBank/DDBJ databases">
        <authorList>
            <person name="Zhirakovskaya E."/>
        </authorList>
    </citation>
    <scope>NUCLEOTIDE SEQUENCE</scope>
</reference>
<dbReference type="EMBL" id="UOEP01000034">
    <property type="protein sequence ID" value="VAW14252.1"/>
    <property type="molecule type" value="Genomic_DNA"/>
</dbReference>
<proteinExistence type="inferred from homology"/>
<dbReference type="InterPro" id="IPR003770">
    <property type="entry name" value="MLTG-like"/>
</dbReference>
<evidence type="ECO:0000256" key="3">
    <source>
        <dbReference type="ARBA" id="ARBA00022989"/>
    </source>
</evidence>
<dbReference type="Gene3D" id="3.30.160.60">
    <property type="entry name" value="Classic Zinc Finger"/>
    <property type="match status" value="1"/>
</dbReference>
<gene>
    <name evidence="8" type="ORF">MNBD_BACTEROID01-573</name>
</gene>
<keyword evidence="3 7" id="KW-1133">Transmembrane helix</keyword>
<feature type="transmembrane region" description="Helical" evidence="7">
    <location>
        <begin position="18"/>
        <end position="38"/>
    </location>
</feature>
<evidence type="ECO:0000313" key="8">
    <source>
        <dbReference type="EMBL" id="VAW14252.1"/>
    </source>
</evidence>
<dbReference type="Pfam" id="PF02618">
    <property type="entry name" value="YceG"/>
    <property type="match status" value="1"/>
</dbReference>
<keyword evidence="2 7" id="KW-0812">Transmembrane</keyword>
<dbReference type="GO" id="GO:0016829">
    <property type="term" value="F:lyase activity"/>
    <property type="evidence" value="ECO:0007669"/>
    <property type="project" value="UniProtKB-KW"/>
</dbReference>
<dbReference type="CDD" id="cd08010">
    <property type="entry name" value="MltG_like"/>
    <property type="match status" value="1"/>
</dbReference>
<keyword evidence="1" id="KW-1003">Cell membrane</keyword>
<dbReference type="PANTHER" id="PTHR30518:SF2">
    <property type="entry name" value="ENDOLYTIC MUREIN TRANSGLYCOSYLASE"/>
    <property type="match status" value="1"/>
</dbReference>
<dbReference type="NCBIfam" id="TIGR00247">
    <property type="entry name" value="endolytic transglycosylase MltG"/>
    <property type="match status" value="1"/>
</dbReference>
<dbReference type="PANTHER" id="PTHR30518">
    <property type="entry name" value="ENDOLYTIC MUREIN TRANSGLYCOSYLASE"/>
    <property type="match status" value="1"/>
</dbReference>
<evidence type="ECO:0000256" key="5">
    <source>
        <dbReference type="ARBA" id="ARBA00023239"/>
    </source>
</evidence>
<evidence type="ECO:0000256" key="6">
    <source>
        <dbReference type="ARBA" id="ARBA00023316"/>
    </source>
</evidence>
<dbReference type="HAMAP" id="MF_02065">
    <property type="entry name" value="MltG"/>
    <property type="match status" value="1"/>
</dbReference>
<evidence type="ECO:0000256" key="2">
    <source>
        <dbReference type="ARBA" id="ARBA00022692"/>
    </source>
</evidence>
<keyword evidence="4 7" id="KW-0472">Membrane</keyword>
<evidence type="ECO:0000256" key="4">
    <source>
        <dbReference type="ARBA" id="ARBA00023136"/>
    </source>
</evidence>
<dbReference type="GO" id="GO:0071555">
    <property type="term" value="P:cell wall organization"/>
    <property type="evidence" value="ECO:0007669"/>
    <property type="project" value="UniProtKB-KW"/>
</dbReference>
<evidence type="ECO:0000256" key="1">
    <source>
        <dbReference type="ARBA" id="ARBA00022475"/>
    </source>
</evidence>
<dbReference type="Gene3D" id="3.30.1490.480">
    <property type="entry name" value="Endolytic murein transglycosylase"/>
    <property type="match status" value="1"/>
</dbReference>
<organism evidence="8">
    <name type="scientific">hydrothermal vent metagenome</name>
    <dbReference type="NCBI Taxonomy" id="652676"/>
    <lineage>
        <taxon>unclassified sequences</taxon>
        <taxon>metagenomes</taxon>
        <taxon>ecological metagenomes</taxon>
    </lineage>
</organism>